<dbReference type="PANTHER" id="PTHR43481">
    <property type="entry name" value="FRUCTOSE-1-PHOSPHATE PHOSPHATASE"/>
    <property type="match status" value="1"/>
</dbReference>
<dbReference type="RefSeq" id="WP_153583718.1">
    <property type="nucleotide sequence ID" value="NZ_WJBU01000003.1"/>
</dbReference>
<dbReference type="NCBIfam" id="TIGR01509">
    <property type="entry name" value="HAD-SF-IA-v3"/>
    <property type="match status" value="1"/>
</dbReference>
<dbReference type="EMBL" id="WJBU01000003">
    <property type="protein sequence ID" value="MRD46363.1"/>
    <property type="molecule type" value="Genomic_DNA"/>
</dbReference>
<proteinExistence type="predicted"/>
<gene>
    <name evidence="2" type="ORF">GHT07_03680</name>
</gene>
<dbReference type="GO" id="GO:0050308">
    <property type="term" value="F:sugar-phosphatase activity"/>
    <property type="evidence" value="ECO:0007669"/>
    <property type="project" value="TreeGrafter"/>
</dbReference>
<dbReference type="Gene3D" id="3.40.50.1000">
    <property type="entry name" value="HAD superfamily/HAD-like"/>
    <property type="match status" value="1"/>
</dbReference>
<dbReference type="Pfam" id="PF00702">
    <property type="entry name" value="Hydrolase"/>
    <property type="match status" value="1"/>
</dbReference>
<keyword evidence="3" id="KW-1185">Reference proteome</keyword>
<name>A0A844AZU2_9BURK</name>
<keyword evidence="2" id="KW-0378">Hydrolase</keyword>
<dbReference type="InterPro" id="IPR036412">
    <property type="entry name" value="HAD-like_sf"/>
</dbReference>
<dbReference type="PANTHER" id="PTHR43481:SF4">
    <property type="entry name" value="GLYCEROL-1-PHOSPHATE PHOSPHOHYDROLASE 1-RELATED"/>
    <property type="match status" value="1"/>
</dbReference>
<dbReference type="SUPFAM" id="SSF56784">
    <property type="entry name" value="HAD-like"/>
    <property type="match status" value="1"/>
</dbReference>
<feature type="compositionally biased region" description="Low complexity" evidence="1">
    <location>
        <begin position="1"/>
        <end position="18"/>
    </location>
</feature>
<feature type="region of interest" description="Disordered" evidence="1">
    <location>
        <begin position="1"/>
        <end position="23"/>
    </location>
</feature>
<reference evidence="2 3" key="1">
    <citation type="submission" date="2019-11" db="EMBL/GenBank/DDBJ databases">
        <title>Caenimonas koreensis gen. nov., sp. nov., isolated from activated sludge.</title>
        <authorList>
            <person name="Seung H.R."/>
        </authorList>
    </citation>
    <scope>NUCLEOTIDE SEQUENCE [LARGE SCALE GENOMIC DNA]</scope>
    <source>
        <strain evidence="2 3">EMB320</strain>
    </source>
</reference>
<evidence type="ECO:0000313" key="3">
    <source>
        <dbReference type="Proteomes" id="UP000487350"/>
    </source>
</evidence>
<dbReference type="InterPro" id="IPR006439">
    <property type="entry name" value="HAD-SF_hydro_IA"/>
</dbReference>
<sequence length="248" mass="26980">MKKSALSAAGPPQGASAPSGGGEVTQWPTVGAFIFDMDGTMIDSMPFHAKSWFEFTRRHGIEMEPAELLRRTTGRTGVECMHEVFGREMDIDEAMALISEKEAIYRELFTPVFAEVAGFRRFAGEAMTRGLKVGVGTAGDKHNIAFAFSHLKMRPSPDAVVGGDEGLPGKPEPAIFLEAARRMGVAAQECIVFEDAPFGIEAARRAGMRAVAVCTSHRPHDLAGPHVVAQVRDYDELIKHNFLESLYA</sequence>
<dbReference type="AlphaFoldDB" id="A0A844AZU2"/>
<organism evidence="2 3">
    <name type="scientific">Caenimonas koreensis DSM 17982</name>
    <dbReference type="NCBI Taxonomy" id="1121255"/>
    <lineage>
        <taxon>Bacteria</taxon>
        <taxon>Pseudomonadati</taxon>
        <taxon>Pseudomonadota</taxon>
        <taxon>Betaproteobacteria</taxon>
        <taxon>Burkholderiales</taxon>
        <taxon>Comamonadaceae</taxon>
        <taxon>Caenimonas</taxon>
    </lineage>
</organism>
<evidence type="ECO:0000256" key="1">
    <source>
        <dbReference type="SAM" id="MobiDB-lite"/>
    </source>
</evidence>
<dbReference type="SFLD" id="SFLDS00003">
    <property type="entry name" value="Haloacid_Dehalogenase"/>
    <property type="match status" value="1"/>
</dbReference>
<protein>
    <submittedName>
        <fullName evidence="2">HAD-IA family hydrolase</fullName>
    </submittedName>
</protein>
<evidence type="ECO:0000313" key="2">
    <source>
        <dbReference type="EMBL" id="MRD46363.1"/>
    </source>
</evidence>
<dbReference type="InterPro" id="IPR023214">
    <property type="entry name" value="HAD_sf"/>
</dbReference>
<dbReference type="InterPro" id="IPR051806">
    <property type="entry name" value="HAD-like_SPP"/>
</dbReference>
<dbReference type="SFLD" id="SFLDG01129">
    <property type="entry name" value="C1.5:_HAD__Beta-PGM__Phosphata"/>
    <property type="match status" value="1"/>
</dbReference>
<dbReference type="InterPro" id="IPR023198">
    <property type="entry name" value="PGP-like_dom2"/>
</dbReference>
<dbReference type="Proteomes" id="UP000487350">
    <property type="component" value="Unassembled WGS sequence"/>
</dbReference>
<dbReference type="OrthoDB" id="5293434at2"/>
<comment type="caution">
    <text evidence="2">The sequence shown here is derived from an EMBL/GenBank/DDBJ whole genome shotgun (WGS) entry which is preliminary data.</text>
</comment>
<dbReference type="Gene3D" id="1.10.150.240">
    <property type="entry name" value="Putative phosphatase, domain 2"/>
    <property type="match status" value="1"/>
</dbReference>
<accession>A0A844AZU2</accession>